<reference evidence="1" key="1">
    <citation type="submission" date="2020-09" db="EMBL/GenBank/DDBJ databases">
        <title>Genome-Enabled Discovery of Anthraquinone Biosynthesis in Senna tora.</title>
        <authorList>
            <person name="Kang S.-H."/>
            <person name="Pandey R.P."/>
            <person name="Lee C.-M."/>
            <person name="Sim J.-S."/>
            <person name="Jeong J.-T."/>
            <person name="Choi B.-S."/>
            <person name="Jung M."/>
            <person name="Ginzburg D."/>
            <person name="Zhao K."/>
            <person name="Won S.Y."/>
            <person name="Oh T.-J."/>
            <person name="Yu Y."/>
            <person name="Kim N.-H."/>
            <person name="Lee O.R."/>
            <person name="Lee T.-H."/>
            <person name="Bashyal P."/>
            <person name="Kim T.-S."/>
            <person name="Lee W.-H."/>
            <person name="Kawkins C."/>
            <person name="Kim C.-K."/>
            <person name="Kim J.S."/>
            <person name="Ahn B.O."/>
            <person name="Rhee S.Y."/>
            <person name="Sohng J.K."/>
        </authorList>
    </citation>
    <scope>NUCLEOTIDE SEQUENCE</scope>
    <source>
        <tissue evidence="1">Leaf</tissue>
    </source>
</reference>
<organism evidence="1 2">
    <name type="scientific">Senna tora</name>
    <dbReference type="NCBI Taxonomy" id="362788"/>
    <lineage>
        <taxon>Eukaryota</taxon>
        <taxon>Viridiplantae</taxon>
        <taxon>Streptophyta</taxon>
        <taxon>Embryophyta</taxon>
        <taxon>Tracheophyta</taxon>
        <taxon>Spermatophyta</taxon>
        <taxon>Magnoliopsida</taxon>
        <taxon>eudicotyledons</taxon>
        <taxon>Gunneridae</taxon>
        <taxon>Pentapetalae</taxon>
        <taxon>rosids</taxon>
        <taxon>fabids</taxon>
        <taxon>Fabales</taxon>
        <taxon>Fabaceae</taxon>
        <taxon>Caesalpinioideae</taxon>
        <taxon>Cassia clade</taxon>
        <taxon>Senna</taxon>
    </lineage>
</organism>
<dbReference type="EMBL" id="JAAIUW010000007">
    <property type="protein sequence ID" value="KAF7823980.1"/>
    <property type="molecule type" value="Genomic_DNA"/>
</dbReference>
<evidence type="ECO:0000313" key="1">
    <source>
        <dbReference type="EMBL" id="KAF7823980.1"/>
    </source>
</evidence>
<dbReference type="Proteomes" id="UP000634136">
    <property type="component" value="Unassembled WGS sequence"/>
</dbReference>
<dbReference type="AlphaFoldDB" id="A0A834TLD9"/>
<evidence type="ECO:0000313" key="2">
    <source>
        <dbReference type="Proteomes" id="UP000634136"/>
    </source>
</evidence>
<keyword evidence="2" id="KW-1185">Reference proteome</keyword>
<gene>
    <name evidence="1" type="ORF">G2W53_022124</name>
</gene>
<comment type="caution">
    <text evidence="1">The sequence shown here is derived from an EMBL/GenBank/DDBJ whole genome shotgun (WGS) entry which is preliminary data.</text>
</comment>
<name>A0A834TLD9_9FABA</name>
<sequence length="62" mass="7301">MGFLAMATSHNKSYAIHDFYEIWEEIIRVLRNCPMYEPDNRLEGIPRKVPAYYRGQPVEAGR</sequence>
<protein>
    <submittedName>
        <fullName evidence="1">Uncharacterized protein</fullName>
    </submittedName>
</protein>
<proteinExistence type="predicted"/>
<accession>A0A834TLD9</accession>